<dbReference type="PANTHER" id="PTHR30024:SF47">
    <property type="entry name" value="TAURINE-BINDING PERIPLASMIC PROTEIN"/>
    <property type="match status" value="1"/>
</dbReference>
<dbReference type="InterPro" id="IPR010067">
    <property type="entry name" value="ABC_SsuA_sub-bd"/>
</dbReference>
<evidence type="ECO:0000256" key="1">
    <source>
        <dbReference type="ARBA" id="ARBA00004418"/>
    </source>
</evidence>
<dbReference type="Proteomes" id="UP001596137">
    <property type="component" value="Unassembled WGS sequence"/>
</dbReference>
<proteinExistence type="inferred from homology"/>
<dbReference type="Gene3D" id="3.40.190.10">
    <property type="entry name" value="Periplasmic binding protein-like II"/>
    <property type="match status" value="2"/>
</dbReference>
<keyword evidence="6" id="KW-1185">Reference proteome</keyword>
<name>A0ABW1NUQ3_9ACTN</name>
<dbReference type="CDD" id="cd13563">
    <property type="entry name" value="PBP2_SsuA_like_6"/>
    <property type="match status" value="1"/>
</dbReference>
<organism evidence="5 6">
    <name type="scientific">Sphaerisporangium aureirubrum</name>
    <dbReference type="NCBI Taxonomy" id="1544736"/>
    <lineage>
        <taxon>Bacteria</taxon>
        <taxon>Bacillati</taxon>
        <taxon>Actinomycetota</taxon>
        <taxon>Actinomycetes</taxon>
        <taxon>Streptosporangiales</taxon>
        <taxon>Streptosporangiaceae</taxon>
        <taxon>Sphaerisporangium</taxon>
    </lineage>
</organism>
<comment type="caution">
    <text evidence="5">The sequence shown here is derived from an EMBL/GenBank/DDBJ whole genome shotgun (WGS) entry which is preliminary data.</text>
</comment>
<feature type="chain" id="PRO_5047107800" evidence="4">
    <location>
        <begin position="21"/>
        <end position="329"/>
    </location>
</feature>
<evidence type="ECO:0000313" key="5">
    <source>
        <dbReference type="EMBL" id="MFC6086022.1"/>
    </source>
</evidence>
<sequence>MLRRLILPAALLLALGTGCGGGGQDAATPSAGAAPKITLGFSAWPGWFPWQVAQEQGLFAKNGVQVELKYFDSYTDSLNALATGNIDANSQTLNDTLASVAGGAKETVVLVNDNSTGNDQIIAKEGVKTVADLKGMTVAAEQGTVDHYLLLLALEKAGLTEADVKFQPLPTDAAAAAFVAGRVDAVGVFAPFTTTALKRPGSAAISTSADFPGAIPDHLVVTKDLLDRDAKGVQALVKTWFDTLAWISANRDQALAIMAKRAGVSVADYQSYDKGTSIFTLEQNRAAFSGELPSRAKQISDFLVASKLVDAAPSLEGLLEPKFVMSVQP</sequence>
<keyword evidence="3 4" id="KW-0732">Signal</keyword>
<gene>
    <name evidence="5" type="ORF">ACFP1K_32985</name>
</gene>
<protein>
    <submittedName>
        <fullName evidence="5">ABC transporter substrate-binding protein</fullName>
    </submittedName>
</protein>
<evidence type="ECO:0000256" key="4">
    <source>
        <dbReference type="SAM" id="SignalP"/>
    </source>
</evidence>
<dbReference type="PANTHER" id="PTHR30024">
    <property type="entry name" value="ALIPHATIC SULFONATES-BINDING PROTEIN-RELATED"/>
    <property type="match status" value="1"/>
</dbReference>
<dbReference type="NCBIfam" id="TIGR01728">
    <property type="entry name" value="SsuA_fam"/>
    <property type="match status" value="1"/>
</dbReference>
<accession>A0ABW1NUQ3</accession>
<dbReference type="EMBL" id="JBHSRF010000075">
    <property type="protein sequence ID" value="MFC6086022.1"/>
    <property type="molecule type" value="Genomic_DNA"/>
</dbReference>
<evidence type="ECO:0000256" key="3">
    <source>
        <dbReference type="ARBA" id="ARBA00022729"/>
    </source>
</evidence>
<comment type="subcellular location">
    <subcellularLocation>
        <location evidence="1">Periplasm</location>
    </subcellularLocation>
</comment>
<dbReference type="SUPFAM" id="SSF53850">
    <property type="entry name" value="Periplasmic binding protein-like II"/>
    <property type="match status" value="1"/>
</dbReference>
<dbReference type="PROSITE" id="PS51257">
    <property type="entry name" value="PROKAR_LIPOPROTEIN"/>
    <property type="match status" value="1"/>
</dbReference>
<dbReference type="RefSeq" id="WP_380760789.1">
    <property type="nucleotide sequence ID" value="NZ_JBHSRF010000075.1"/>
</dbReference>
<reference evidence="6" key="1">
    <citation type="journal article" date="2019" name="Int. J. Syst. Evol. Microbiol.">
        <title>The Global Catalogue of Microorganisms (GCM) 10K type strain sequencing project: providing services to taxonomists for standard genome sequencing and annotation.</title>
        <authorList>
            <consortium name="The Broad Institute Genomics Platform"/>
            <consortium name="The Broad Institute Genome Sequencing Center for Infectious Disease"/>
            <person name="Wu L."/>
            <person name="Ma J."/>
        </authorList>
    </citation>
    <scope>NUCLEOTIDE SEQUENCE [LARGE SCALE GENOMIC DNA]</scope>
    <source>
        <strain evidence="6">JCM 30346</strain>
    </source>
</reference>
<evidence type="ECO:0000313" key="6">
    <source>
        <dbReference type="Proteomes" id="UP001596137"/>
    </source>
</evidence>
<comment type="similarity">
    <text evidence="2">Belongs to the bacterial solute-binding protein SsuA/TauA family.</text>
</comment>
<dbReference type="Pfam" id="PF13379">
    <property type="entry name" value="NMT1_2"/>
    <property type="match status" value="1"/>
</dbReference>
<feature type="signal peptide" evidence="4">
    <location>
        <begin position="1"/>
        <end position="20"/>
    </location>
</feature>
<evidence type="ECO:0000256" key="2">
    <source>
        <dbReference type="ARBA" id="ARBA00010742"/>
    </source>
</evidence>